<evidence type="ECO:0000256" key="2">
    <source>
        <dbReference type="ARBA" id="ARBA00023125"/>
    </source>
</evidence>
<evidence type="ECO:0000259" key="4">
    <source>
        <dbReference type="PROSITE" id="PS50995"/>
    </source>
</evidence>
<dbReference type="AlphaFoldDB" id="A0AAU7TMS5"/>
<protein>
    <submittedName>
        <fullName evidence="5">MarR family transcriptional regulator</fullName>
    </submittedName>
</protein>
<keyword evidence="1" id="KW-0805">Transcription regulation</keyword>
<dbReference type="PRINTS" id="PR00598">
    <property type="entry name" value="HTHMARR"/>
</dbReference>
<dbReference type="InterPro" id="IPR039422">
    <property type="entry name" value="MarR/SlyA-like"/>
</dbReference>
<dbReference type="PANTHER" id="PTHR33164:SF43">
    <property type="entry name" value="HTH-TYPE TRANSCRIPTIONAL REPRESSOR YETL"/>
    <property type="match status" value="1"/>
</dbReference>
<dbReference type="SUPFAM" id="SSF46785">
    <property type="entry name" value="Winged helix' DNA-binding domain"/>
    <property type="match status" value="1"/>
</dbReference>
<gene>
    <name evidence="5" type="ORF">ABN611_16940</name>
</gene>
<dbReference type="GO" id="GO:0006950">
    <property type="term" value="P:response to stress"/>
    <property type="evidence" value="ECO:0007669"/>
    <property type="project" value="TreeGrafter"/>
</dbReference>
<dbReference type="PROSITE" id="PS50995">
    <property type="entry name" value="HTH_MARR_2"/>
    <property type="match status" value="1"/>
</dbReference>
<dbReference type="GO" id="GO:0003677">
    <property type="term" value="F:DNA binding"/>
    <property type="evidence" value="ECO:0007669"/>
    <property type="project" value="UniProtKB-KW"/>
</dbReference>
<keyword evidence="3" id="KW-0804">Transcription</keyword>
<dbReference type="InterPro" id="IPR023187">
    <property type="entry name" value="Tscrpt_reg_MarR-type_CS"/>
</dbReference>
<reference evidence="5" key="1">
    <citation type="submission" date="2024-06" db="EMBL/GenBank/DDBJ databases">
        <title>Kribbella sp. strain HUAS MG21 genome sequences.</title>
        <authorList>
            <person name="Mo P."/>
        </authorList>
    </citation>
    <scope>NUCLEOTIDE SEQUENCE</scope>
    <source>
        <strain evidence="5">HUAS MG21</strain>
    </source>
</reference>
<evidence type="ECO:0000256" key="3">
    <source>
        <dbReference type="ARBA" id="ARBA00023163"/>
    </source>
</evidence>
<evidence type="ECO:0000256" key="1">
    <source>
        <dbReference type="ARBA" id="ARBA00023015"/>
    </source>
</evidence>
<accession>A0AAU7TMS5</accession>
<dbReference type="Gene3D" id="1.10.10.10">
    <property type="entry name" value="Winged helix-like DNA-binding domain superfamily/Winged helix DNA-binding domain"/>
    <property type="match status" value="1"/>
</dbReference>
<feature type="domain" description="HTH marR-type" evidence="4">
    <location>
        <begin position="8"/>
        <end position="139"/>
    </location>
</feature>
<proteinExistence type="predicted"/>
<dbReference type="SMART" id="SM00347">
    <property type="entry name" value="HTH_MARR"/>
    <property type="match status" value="1"/>
</dbReference>
<dbReference type="Pfam" id="PF12802">
    <property type="entry name" value="MarR_2"/>
    <property type="match status" value="1"/>
</dbReference>
<dbReference type="GO" id="GO:0003700">
    <property type="term" value="F:DNA-binding transcription factor activity"/>
    <property type="evidence" value="ECO:0007669"/>
    <property type="project" value="InterPro"/>
</dbReference>
<keyword evidence="2" id="KW-0238">DNA-binding</keyword>
<dbReference type="InterPro" id="IPR036388">
    <property type="entry name" value="WH-like_DNA-bd_sf"/>
</dbReference>
<organism evidence="5">
    <name type="scientific">Kribbella sp. HUAS MG21</name>
    <dbReference type="NCBI Taxonomy" id="3160966"/>
    <lineage>
        <taxon>Bacteria</taxon>
        <taxon>Bacillati</taxon>
        <taxon>Actinomycetota</taxon>
        <taxon>Actinomycetes</taxon>
        <taxon>Propionibacteriales</taxon>
        <taxon>Kribbellaceae</taxon>
        <taxon>Kribbella</taxon>
    </lineage>
</organism>
<sequence>MTTTAARDTDLASALVQTMHRLQDLHAETSRPLGLTPQQAHLLCVLLAGPLGMTELSRMLNIERSSLTSMVDRLERRSLVARIPTPGDRRACRIELTDDGLALAHEAHDAVVDRIHSMTAELSATSRSTLLTALQAILAKETSAS</sequence>
<dbReference type="PROSITE" id="PS01117">
    <property type="entry name" value="HTH_MARR_1"/>
    <property type="match status" value="1"/>
</dbReference>
<dbReference type="InterPro" id="IPR000835">
    <property type="entry name" value="HTH_MarR-typ"/>
</dbReference>
<evidence type="ECO:0000313" key="5">
    <source>
        <dbReference type="EMBL" id="XBV28072.1"/>
    </source>
</evidence>
<dbReference type="RefSeq" id="WP_350280846.1">
    <property type="nucleotide sequence ID" value="NZ_CP158165.1"/>
</dbReference>
<dbReference type="EMBL" id="CP158165">
    <property type="protein sequence ID" value="XBV28072.1"/>
    <property type="molecule type" value="Genomic_DNA"/>
</dbReference>
<dbReference type="InterPro" id="IPR036390">
    <property type="entry name" value="WH_DNA-bd_sf"/>
</dbReference>
<dbReference type="PANTHER" id="PTHR33164">
    <property type="entry name" value="TRANSCRIPTIONAL REGULATOR, MARR FAMILY"/>
    <property type="match status" value="1"/>
</dbReference>
<name>A0AAU7TMS5_9ACTN</name>